<dbReference type="eggNOG" id="COG1413">
    <property type="taxonomic scope" value="Bacteria"/>
</dbReference>
<accession>D3PZF7</accession>
<proteinExistence type="predicted"/>
<keyword evidence="4" id="KW-1185">Reference proteome</keyword>
<protein>
    <submittedName>
        <fullName evidence="3">Uncharacterized protein</fullName>
    </submittedName>
</protein>
<dbReference type="Pfam" id="PF13569">
    <property type="entry name" value="DUF4132"/>
    <property type="match status" value="1"/>
</dbReference>
<evidence type="ECO:0000259" key="1">
    <source>
        <dbReference type="Pfam" id="PF13569"/>
    </source>
</evidence>
<dbReference type="EMBL" id="CP001778">
    <property type="protein sequence ID" value="ADD41631.1"/>
    <property type="molecule type" value="Genomic_DNA"/>
</dbReference>
<dbReference type="Proteomes" id="UP000000844">
    <property type="component" value="Chromosome"/>
</dbReference>
<dbReference type="InterPro" id="IPR025406">
    <property type="entry name" value="DUF4132"/>
</dbReference>
<feature type="domain" description="DUF7737" evidence="2">
    <location>
        <begin position="732"/>
        <end position="834"/>
    </location>
</feature>
<dbReference type="InterPro" id="IPR056639">
    <property type="entry name" value="DUF7737"/>
</dbReference>
<dbReference type="Pfam" id="PF24879">
    <property type="entry name" value="DUF7737"/>
    <property type="match status" value="1"/>
</dbReference>
<dbReference type="HOGENOM" id="CLU_009738_1_0_11"/>
<dbReference type="RefSeq" id="WP_013017202.1">
    <property type="nucleotide sequence ID" value="NC_013947.1"/>
</dbReference>
<name>D3PZF7_STANL</name>
<evidence type="ECO:0000313" key="3">
    <source>
        <dbReference type="EMBL" id="ADD41631.1"/>
    </source>
</evidence>
<organism evidence="3 4">
    <name type="scientific">Stackebrandtia nassauensis (strain DSM 44728 / CIP 108903 / NRRL B-16338 / NBRC 102104 / LLR-40K-21)</name>
    <dbReference type="NCBI Taxonomy" id="446470"/>
    <lineage>
        <taxon>Bacteria</taxon>
        <taxon>Bacillati</taxon>
        <taxon>Actinomycetota</taxon>
        <taxon>Actinomycetes</taxon>
        <taxon>Glycomycetales</taxon>
        <taxon>Glycomycetaceae</taxon>
        <taxon>Stackebrandtia</taxon>
    </lineage>
</organism>
<reference evidence="3 4" key="1">
    <citation type="journal article" date="2009" name="Stand. Genomic Sci.">
        <title>Complete genome sequence of Stackebrandtia nassauensis type strain (LLR-40K-21).</title>
        <authorList>
            <person name="Munk C."/>
            <person name="Lapidus A."/>
            <person name="Copeland A."/>
            <person name="Jando M."/>
            <person name="Mayilraj S."/>
            <person name="Glavina Del Rio T."/>
            <person name="Nolan M."/>
            <person name="Chen F."/>
            <person name="Lucas S."/>
            <person name="Tice H."/>
            <person name="Cheng J.F."/>
            <person name="Han C."/>
            <person name="Detter J.C."/>
            <person name="Bruce D."/>
            <person name="Goodwin L."/>
            <person name="Chain P."/>
            <person name="Pitluck S."/>
            <person name="Goker M."/>
            <person name="Ovchinikova G."/>
            <person name="Pati A."/>
            <person name="Ivanova N."/>
            <person name="Mavromatis K."/>
            <person name="Chen A."/>
            <person name="Palaniappan K."/>
            <person name="Land M."/>
            <person name="Hauser L."/>
            <person name="Chang Y.J."/>
            <person name="Jeffries C.D."/>
            <person name="Bristow J."/>
            <person name="Eisen J.A."/>
            <person name="Markowitz V."/>
            <person name="Hugenholtz P."/>
            <person name="Kyrpides N.C."/>
            <person name="Klenk H.P."/>
        </authorList>
    </citation>
    <scope>NUCLEOTIDE SEQUENCE [LARGE SCALE GENOMIC DNA]</scope>
    <source>
        <strain evidence="4">DSM 44728 / CIP 108903 / NRRL B-16338 / NBRC 102104 / LLR-40K-21</strain>
    </source>
</reference>
<feature type="domain" description="DUF4132" evidence="1">
    <location>
        <begin position="411"/>
        <end position="586"/>
    </location>
</feature>
<dbReference type="OrthoDB" id="9763697at2"/>
<evidence type="ECO:0000259" key="2">
    <source>
        <dbReference type="Pfam" id="PF24879"/>
    </source>
</evidence>
<dbReference type="KEGG" id="sna:Snas_1935"/>
<dbReference type="STRING" id="446470.Snas_1935"/>
<dbReference type="AlphaFoldDB" id="D3PZF7"/>
<sequence>MDGYERVERSKANVRFMERLVHLARTGAAEEFAATLHETAASWRGRWPWCGRMPSFAVRQFEAAAAETARSELESRLRQAVPDASVSGYTLDNLVSVYPLLLTGSEALGHARETLAVAGRKWVCGADTDVVASVLLLRSQGEPIPVSVVATLRRETSVARYWPEFADLVSELEGPLLNPGEPWADEVLGCLENLDPRWRELIAHLGKATSAKPSARWLKTAAGFVEELGAETVGNQVMAWLCLVGEERTIPVDDTEYATHFNEQFDPHNVDYLRGLVWTLGLVSPDRDAIRLLADLVTVCQRKIPGVGVRSQLITNAAIHALSMIDDLEAVGQIARLATSVKVKPTLKALNKALDARAAALGITRDEVEEISVPTYELTRQGRRFGKLGETLWEIAVDSDGVKLLWRNDSGKSLKSPPAAVKREHPETVKDLKATVKDIAKMVSAQSERLDRQFLARREWPFTDWWERYAYHPLVGTVARRLIWMVDDVACCFADGDLRTVDGAVLEQRHGTTVRLWHPIGRYIDEVLAWRDFLERHGIVQPFKQAHREVYLLTAAEENTRVYSNRFAAHILKQHQYNSLAKARGWDNQLRLMVDDTYEPTTKLLPRWGLRAEFWVEGIGDDYGADTTEAGTYLRLASDQVRFYREDAPRNHAHATGGNYAQYVHDRDDFREPVPLNEIPPLVLSEVLRDVDLFVGVASVGNDPEWSDGGPEGRFQEYWHSYSFGELGATAVTRRDLLERLVPRLAIADRAEIDGKFLRVRGDLRTYKIHLGSGNILMEPNNEYLCIVPKQAGTGDGKVFLPFDGDRVLSLILSKALLLAKDTTITDRTITSQIRRG</sequence>
<evidence type="ECO:0000313" key="4">
    <source>
        <dbReference type="Proteomes" id="UP000000844"/>
    </source>
</evidence>
<gene>
    <name evidence="3" type="ordered locus">Snas_1935</name>
</gene>